<evidence type="ECO:0000256" key="3">
    <source>
        <dbReference type="ARBA" id="ARBA00023002"/>
    </source>
</evidence>
<keyword evidence="2" id="KW-0521">NADP</keyword>
<dbReference type="PRINTS" id="PR00080">
    <property type="entry name" value="SDRFAMILY"/>
</dbReference>
<keyword evidence="5" id="KW-1133">Transmembrane helix</keyword>
<dbReference type="InterPro" id="IPR020904">
    <property type="entry name" value="Sc_DH/Rdtase_CS"/>
</dbReference>
<dbReference type="InterPro" id="IPR002347">
    <property type="entry name" value="SDR_fam"/>
</dbReference>
<keyword evidence="7" id="KW-1185">Reference proteome</keyword>
<dbReference type="Proteomes" id="UP000716446">
    <property type="component" value="Unassembled WGS sequence"/>
</dbReference>
<dbReference type="PANTHER" id="PTHR24322">
    <property type="entry name" value="PKSB"/>
    <property type="match status" value="1"/>
</dbReference>
<feature type="transmembrane region" description="Helical" evidence="5">
    <location>
        <begin position="51"/>
        <end position="80"/>
    </location>
</feature>
<evidence type="ECO:0000256" key="2">
    <source>
        <dbReference type="ARBA" id="ARBA00022857"/>
    </source>
</evidence>
<keyword evidence="5" id="KW-0812">Transmembrane</keyword>
<dbReference type="SUPFAM" id="SSF51735">
    <property type="entry name" value="NAD(P)-binding Rossmann-fold domains"/>
    <property type="match status" value="1"/>
</dbReference>
<evidence type="ECO:0000256" key="5">
    <source>
        <dbReference type="SAM" id="Phobius"/>
    </source>
</evidence>
<organism evidence="6 7">
    <name type="scientific">Aureobasidium vineae</name>
    <dbReference type="NCBI Taxonomy" id="2773715"/>
    <lineage>
        <taxon>Eukaryota</taxon>
        <taxon>Fungi</taxon>
        <taxon>Dikarya</taxon>
        <taxon>Ascomycota</taxon>
        <taxon>Pezizomycotina</taxon>
        <taxon>Dothideomycetes</taxon>
        <taxon>Dothideomycetidae</taxon>
        <taxon>Dothideales</taxon>
        <taxon>Saccotheciaceae</taxon>
        <taxon>Aureobasidium</taxon>
    </lineage>
</organism>
<dbReference type="EMBL" id="CAIJEN010000006">
    <property type="protein sequence ID" value="CAD0087655.1"/>
    <property type="molecule type" value="Genomic_DNA"/>
</dbReference>
<evidence type="ECO:0000313" key="6">
    <source>
        <dbReference type="EMBL" id="CAD0087655.1"/>
    </source>
</evidence>
<keyword evidence="5" id="KW-0472">Membrane</keyword>
<name>A0A9N8JIQ8_9PEZI</name>
<evidence type="ECO:0008006" key="8">
    <source>
        <dbReference type="Google" id="ProtNLM"/>
    </source>
</evidence>
<dbReference type="PROSITE" id="PS00061">
    <property type="entry name" value="ADH_SHORT"/>
    <property type="match status" value="1"/>
</dbReference>
<dbReference type="Pfam" id="PF00106">
    <property type="entry name" value="adh_short"/>
    <property type="match status" value="1"/>
</dbReference>
<sequence>MDIPTTTSSILSLPISTEYLYPSFLTLIPLSLLYTLTLSPLPSSPSFSLDYLLHLCCILFPPLAQVYSLCLGYILCILTLHSTIPLAPILVGVCYSLLYTLSALNTRFGHGPRRKITWSEQTAVITGGAGGLGWLIAQILERKGATVVVWDIKPPQGYSEDAEEGVKWYKVDVGQAEQVENAYARVKEDLGTPTLLINNAGIVNGQPLLSLSAVAISRCFQINTLSHFHTCRTFLPGFLSVPQGGTIVTVSSVLGHLGASHLTDYTASKAALLAFHTSLGAEIAQTKGQQQYPGASTTKMILVKPGQLSTTMFSSLKSPSEFFGPVVQAKDLAMAVVEKIGEGRDGVVCMPVYAQLVEWLGVLPVGLQRAARWMSGVDGAMQTFGSKESDGGSGGEKRALEWFWRIMHYCGCICGGFPND</sequence>
<feature type="transmembrane region" description="Helical" evidence="5">
    <location>
        <begin position="86"/>
        <end position="105"/>
    </location>
</feature>
<feature type="transmembrane region" description="Helical" evidence="5">
    <location>
        <begin position="20"/>
        <end position="39"/>
    </location>
</feature>
<dbReference type="GO" id="GO:0016616">
    <property type="term" value="F:oxidoreductase activity, acting on the CH-OH group of donors, NAD or NADP as acceptor"/>
    <property type="evidence" value="ECO:0007669"/>
    <property type="project" value="TreeGrafter"/>
</dbReference>
<dbReference type="PANTHER" id="PTHR24322:SF736">
    <property type="entry name" value="RETINOL DEHYDROGENASE 10"/>
    <property type="match status" value="1"/>
</dbReference>
<evidence type="ECO:0000256" key="1">
    <source>
        <dbReference type="ARBA" id="ARBA00006484"/>
    </source>
</evidence>
<evidence type="ECO:0000256" key="4">
    <source>
        <dbReference type="RuleBase" id="RU000363"/>
    </source>
</evidence>
<protein>
    <recommendedName>
        <fullName evidence="8">NAD(P)-binding protein</fullName>
    </recommendedName>
</protein>
<dbReference type="InterPro" id="IPR036291">
    <property type="entry name" value="NAD(P)-bd_dom_sf"/>
</dbReference>
<dbReference type="Gene3D" id="3.40.50.720">
    <property type="entry name" value="NAD(P)-binding Rossmann-like Domain"/>
    <property type="match status" value="1"/>
</dbReference>
<gene>
    <name evidence="6" type="ORF">AWRI4619_LOCUS4773</name>
</gene>
<dbReference type="PRINTS" id="PR00081">
    <property type="entry name" value="GDHRDH"/>
</dbReference>
<accession>A0A9N8JIQ8</accession>
<comment type="similarity">
    <text evidence="1 4">Belongs to the short-chain dehydrogenases/reductases (SDR) family.</text>
</comment>
<proteinExistence type="inferred from homology"/>
<keyword evidence="3" id="KW-0560">Oxidoreductase</keyword>
<dbReference type="AlphaFoldDB" id="A0A9N8JIQ8"/>
<reference evidence="6" key="1">
    <citation type="submission" date="2020-06" db="EMBL/GenBank/DDBJ databases">
        <authorList>
            <person name="Onetto C."/>
        </authorList>
    </citation>
    <scope>NUCLEOTIDE SEQUENCE</scope>
</reference>
<evidence type="ECO:0000313" key="7">
    <source>
        <dbReference type="Proteomes" id="UP000716446"/>
    </source>
</evidence>
<comment type="caution">
    <text evidence="6">The sequence shown here is derived from an EMBL/GenBank/DDBJ whole genome shotgun (WGS) entry which is preliminary data.</text>
</comment>